<dbReference type="FunFam" id="3.40.50.300:FF:001102">
    <property type="entry name" value="Nuclear GTPase, germinal center-associated"/>
    <property type="match status" value="1"/>
</dbReference>
<dbReference type="InterPro" id="IPR027417">
    <property type="entry name" value="P-loop_NTPase"/>
</dbReference>
<dbReference type="AlphaFoldDB" id="A0A8U0UZM8"/>
<feature type="region of interest" description="Disordered" evidence="10">
    <location>
        <begin position="1"/>
        <end position="35"/>
    </location>
</feature>
<dbReference type="GO" id="GO:0003924">
    <property type="term" value="F:GTPase activity"/>
    <property type="evidence" value="ECO:0007669"/>
    <property type="project" value="TreeGrafter"/>
</dbReference>
<dbReference type="PANTHER" id="PTHR47308">
    <property type="entry name" value="NUCLEAR GTPASE SLIP-GC"/>
    <property type="match status" value="1"/>
</dbReference>
<proteinExistence type="predicted"/>
<dbReference type="InterPro" id="IPR053082">
    <property type="entry name" value="Nuclear_GTPase_SLIP-GC"/>
</dbReference>
<feature type="compositionally biased region" description="Basic and acidic residues" evidence="10">
    <location>
        <begin position="13"/>
        <end position="23"/>
    </location>
</feature>
<dbReference type="CDD" id="cd00882">
    <property type="entry name" value="Ras_like_GTPase"/>
    <property type="match status" value="1"/>
</dbReference>
<evidence type="ECO:0000256" key="3">
    <source>
        <dbReference type="ARBA" id="ARBA00022801"/>
    </source>
</evidence>
<reference evidence="13" key="1">
    <citation type="submission" date="2025-08" db="UniProtKB">
        <authorList>
            <consortium name="RefSeq"/>
        </authorList>
    </citation>
    <scope>IDENTIFICATION</scope>
    <source>
        <tissue evidence="13">Brain</tissue>
    </source>
</reference>
<evidence type="ECO:0000256" key="5">
    <source>
        <dbReference type="ARBA" id="ARBA00023134"/>
    </source>
</evidence>
<organism evidence="12 13">
    <name type="scientific">Mustela putorius furo</name>
    <name type="common">European domestic ferret</name>
    <name type="synonym">Mustela furo</name>
    <dbReference type="NCBI Taxonomy" id="9669"/>
    <lineage>
        <taxon>Eukaryota</taxon>
        <taxon>Metazoa</taxon>
        <taxon>Chordata</taxon>
        <taxon>Craniata</taxon>
        <taxon>Vertebrata</taxon>
        <taxon>Euteleostomi</taxon>
        <taxon>Mammalia</taxon>
        <taxon>Eutheria</taxon>
        <taxon>Laurasiatheria</taxon>
        <taxon>Carnivora</taxon>
        <taxon>Caniformia</taxon>
        <taxon>Musteloidea</taxon>
        <taxon>Mustelidae</taxon>
        <taxon>Mustelinae</taxon>
        <taxon>Mustela</taxon>
    </lineage>
</organism>
<evidence type="ECO:0000256" key="7">
    <source>
        <dbReference type="ARBA" id="ARBA00054147"/>
    </source>
</evidence>
<gene>
    <name evidence="13" type="primary">NUGGC</name>
</gene>
<comment type="subcellular location">
    <subcellularLocation>
        <location evidence="1">Nucleus speckle</location>
    </subcellularLocation>
</comment>
<protein>
    <recommendedName>
        <fullName evidence="8">Nuclear GTPase SLIP-GC</fullName>
    </recommendedName>
    <alternativeName>
        <fullName evidence="9">Speckled-like pattern in the germinal center</fullName>
    </alternativeName>
</protein>
<dbReference type="RefSeq" id="XP_044934305.1">
    <property type="nucleotide sequence ID" value="XM_045078370.1"/>
</dbReference>
<dbReference type="Gene3D" id="3.40.50.300">
    <property type="entry name" value="P-loop containing nucleotide triphosphate hydrolases"/>
    <property type="match status" value="2"/>
</dbReference>
<keyword evidence="4" id="KW-0175">Coiled coil</keyword>
<evidence type="ECO:0000256" key="9">
    <source>
        <dbReference type="ARBA" id="ARBA00080899"/>
    </source>
</evidence>
<keyword evidence="5" id="KW-0342">GTP-binding</keyword>
<sequence length="674" mass="77518">MEDTEDFVGKGPHPVDDDVFKEPMKKRKRSDRDQRFRAFPSVEQSALKEYEKLESRTRRVLSNTYQKLIQSVFLDDSIPNGVKYLINRLLALIEKPSLDPIYIGLFGSTGAGKSSLINAIIQQAMFLPVSGESICTSCIVQVSSGCCEQYEAKIHLLSDQEWKEELKNLTKLLHRTEEPDREEADVWDRDDAVEEAIWKLQMFYGNGAERKSYEELLRARPKGKIPTSRIITLKAEEAGELSVKLDPYIRTQRRDLDGESAQTQIWPLIKHVEVTLPKSELIPEGVVLVDIPGTGDFNSKRDEMWKKTIDKCSVIWVISDIERVSGGRAHEDLLNESIKACQRGFCRDVALVVTKTDKLHLPEYLRERKVRNGAILSQREAVLERNEMIKLQRNRILKEKLKRKLPGDSKVLEASNLVYTVSAQEYWQQALLTEEETEIPRLRGYIRKRLLDKKRRMVTKYVTEAFGLLLLTDSFNCMENPPNEYLHMSGLRRFVEEKIQLLEKAIDQCFAHIEQPLQEGVRNARTSYRRILGACLVRSRGNQGFHQTLKAVCLKNGVYASRTLARIDLNEAITQPIYDQIDPVFGGIFRAGMPTGSTLLPHIEAFKHSLQEKMMEIGVRNGWKYESYKKSFLIQEISAILGGLEDYILRKKRRIYESLTTSVQNDLKPCYEDV</sequence>
<keyword evidence="2" id="KW-0547">Nucleotide-binding</keyword>
<evidence type="ECO:0000256" key="10">
    <source>
        <dbReference type="SAM" id="MobiDB-lite"/>
    </source>
</evidence>
<evidence type="ECO:0000256" key="1">
    <source>
        <dbReference type="ARBA" id="ARBA00004324"/>
    </source>
</evidence>
<dbReference type="Pfam" id="PF00350">
    <property type="entry name" value="Dynamin_N"/>
    <property type="match status" value="1"/>
</dbReference>
<evidence type="ECO:0000313" key="12">
    <source>
        <dbReference type="Proteomes" id="UP000000715"/>
    </source>
</evidence>
<dbReference type="Proteomes" id="UP000000715">
    <property type="component" value="Unplaced"/>
</dbReference>
<dbReference type="CTD" id="389643"/>
<evidence type="ECO:0000256" key="8">
    <source>
        <dbReference type="ARBA" id="ARBA00073579"/>
    </source>
</evidence>
<dbReference type="FunFam" id="3.40.50.300:FF:001353">
    <property type="entry name" value="Nuclear GTPase, germinal center associated"/>
    <property type="match status" value="1"/>
</dbReference>
<feature type="domain" description="Dynamin N-terminal" evidence="11">
    <location>
        <begin position="103"/>
        <end position="323"/>
    </location>
</feature>
<accession>A0A8U0UZM8</accession>
<keyword evidence="3" id="KW-0378">Hydrolase</keyword>
<name>A0A8U0UZM8_MUSPF</name>
<dbReference type="GO" id="GO:0005525">
    <property type="term" value="F:GTP binding"/>
    <property type="evidence" value="ECO:0007669"/>
    <property type="project" value="UniProtKB-KW"/>
</dbReference>
<evidence type="ECO:0000256" key="6">
    <source>
        <dbReference type="ARBA" id="ARBA00023242"/>
    </source>
</evidence>
<keyword evidence="12" id="KW-1185">Reference proteome</keyword>
<evidence type="ECO:0000256" key="4">
    <source>
        <dbReference type="ARBA" id="ARBA00023054"/>
    </source>
</evidence>
<evidence type="ECO:0000256" key="2">
    <source>
        <dbReference type="ARBA" id="ARBA00022741"/>
    </source>
</evidence>
<evidence type="ECO:0000313" key="13">
    <source>
        <dbReference type="RefSeq" id="XP_044934305.1"/>
    </source>
</evidence>
<dbReference type="GeneID" id="101670810"/>
<dbReference type="PANTHER" id="PTHR47308:SF1">
    <property type="entry name" value="NUCLEAR GTPASE SLIP-GC"/>
    <property type="match status" value="1"/>
</dbReference>
<evidence type="ECO:0000259" key="11">
    <source>
        <dbReference type="Pfam" id="PF00350"/>
    </source>
</evidence>
<keyword evidence="6" id="KW-0539">Nucleus</keyword>
<comment type="function">
    <text evidence="7">Nuclear GTPase found in germinal center B-cells, where it may inhibit function of the activation-induced cytidine deaminase AICDA. Reduces somatic hypermutation in B-cells which may enhance genome stability.</text>
</comment>
<dbReference type="GO" id="GO:0016607">
    <property type="term" value="C:nuclear speck"/>
    <property type="evidence" value="ECO:0007669"/>
    <property type="project" value="UniProtKB-SubCell"/>
</dbReference>
<dbReference type="InterPro" id="IPR045063">
    <property type="entry name" value="Dynamin_N"/>
</dbReference>
<dbReference type="SUPFAM" id="SSF52540">
    <property type="entry name" value="P-loop containing nucleoside triphosphate hydrolases"/>
    <property type="match status" value="1"/>
</dbReference>